<dbReference type="GO" id="GO:0004672">
    <property type="term" value="F:protein kinase activity"/>
    <property type="evidence" value="ECO:0007669"/>
    <property type="project" value="InterPro"/>
</dbReference>
<evidence type="ECO:0000313" key="7">
    <source>
        <dbReference type="EMBL" id="KNC76452.1"/>
    </source>
</evidence>
<dbReference type="OrthoDB" id="2914378at2759"/>
<evidence type="ECO:0000259" key="6">
    <source>
        <dbReference type="PROSITE" id="PS50011"/>
    </source>
</evidence>
<dbReference type="Gene3D" id="3.30.200.20">
    <property type="entry name" value="Phosphorylase Kinase, domain 1"/>
    <property type="match status" value="1"/>
</dbReference>
<dbReference type="GO" id="GO:0005737">
    <property type="term" value="C:cytoplasm"/>
    <property type="evidence" value="ECO:0007669"/>
    <property type="project" value="TreeGrafter"/>
</dbReference>
<feature type="domain" description="Protein kinase" evidence="6">
    <location>
        <begin position="66"/>
        <end position="108"/>
    </location>
</feature>
<dbReference type="GO" id="GO:0005634">
    <property type="term" value="C:nucleus"/>
    <property type="evidence" value="ECO:0007669"/>
    <property type="project" value="TreeGrafter"/>
</dbReference>
<dbReference type="AlphaFoldDB" id="A0A0L0FI35"/>
<keyword evidence="1" id="KW-0808">Transferase</keyword>
<accession>A0A0L0FI35</accession>
<dbReference type="GO" id="GO:0005524">
    <property type="term" value="F:ATP binding"/>
    <property type="evidence" value="ECO:0007669"/>
    <property type="project" value="UniProtKB-UniRule"/>
</dbReference>
<dbReference type="PANTHER" id="PTHR11042">
    <property type="entry name" value="EUKARYOTIC TRANSLATION INITIATION FACTOR 2-ALPHA KINASE EIF2-ALPHA KINASE -RELATED"/>
    <property type="match status" value="1"/>
</dbReference>
<dbReference type="RefSeq" id="XP_014150354.1">
    <property type="nucleotide sequence ID" value="XM_014294879.1"/>
</dbReference>
<sequence length="108" mass="11961">RGSSTSAQLALYSVHPYESTNQLMWSNRLSSPGNAVGFLSPQPPVAMATPQPSFVNGPSSRYRQDFYELNRLGKGAYGSVFRVMNKLDGTVYAVKKIRLDESQPDEVF</sequence>
<evidence type="ECO:0000256" key="3">
    <source>
        <dbReference type="ARBA" id="ARBA00022777"/>
    </source>
</evidence>
<name>A0A0L0FI35_9EUKA</name>
<feature type="non-terminal residue" evidence="7">
    <location>
        <position position="1"/>
    </location>
</feature>
<dbReference type="InterPro" id="IPR050339">
    <property type="entry name" value="CC_SR_Kinase"/>
</dbReference>
<dbReference type="InterPro" id="IPR000719">
    <property type="entry name" value="Prot_kinase_dom"/>
</dbReference>
<keyword evidence="3" id="KW-0418">Kinase</keyword>
<reference evidence="7 8" key="1">
    <citation type="submission" date="2011-02" db="EMBL/GenBank/DDBJ databases">
        <title>The Genome Sequence of Sphaeroforma arctica JP610.</title>
        <authorList>
            <consortium name="The Broad Institute Genome Sequencing Platform"/>
            <person name="Russ C."/>
            <person name="Cuomo C."/>
            <person name="Young S.K."/>
            <person name="Zeng Q."/>
            <person name="Gargeya S."/>
            <person name="Alvarado L."/>
            <person name="Berlin A."/>
            <person name="Chapman S.B."/>
            <person name="Chen Z."/>
            <person name="Freedman E."/>
            <person name="Gellesch M."/>
            <person name="Goldberg J."/>
            <person name="Griggs A."/>
            <person name="Gujja S."/>
            <person name="Heilman E."/>
            <person name="Heiman D."/>
            <person name="Howarth C."/>
            <person name="Mehta T."/>
            <person name="Neiman D."/>
            <person name="Pearson M."/>
            <person name="Roberts A."/>
            <person name="Saif S."/>
            <person name="Shea T."/>
            <person name="Shenoy N."/>
            <person name="Sisk P."/>
            <person name="Stolte C."/>
            <person name="Sykes S."/>
            <person name="White J."/>
            <person name="Yandava C."/>
            <person name="Burger G."/>
            <person name="Gray M.W."/>
            <person name="Holland P.W.H."/>
            <person name="King N."/>
            <person name="Lang F.B.F."/>
            <person name="Roger A.J."/>
            <person name="Ruiz-Trillo I."/>
            <person name="Haas B."/>
            <person name="Nusbaum C."/>
            <person name="Birren B."/>
        </authorList>
    </citation>
    <scope>NUCLEOTIDE SEQUENCE [LARGE SCALE GENOMIC DNA]</scope>
    <source>
        <strain evidence="7 8">JP610</strain>
    </source>
</reference>
<dbReference type="PROSITE" id="PS50011">
    <property type="entry name" value="PROTEIN_KINASE_DOM"/>
    <property type="match status" value="1"/>
</dbReference>
<evidence type="ECO:0000256" key="5">
    <source>
        <dbReference type="PROSITE-ProRule" id="PRU10141"/>
    </source>
</evidence>
<dbReference type="EMBL" id="KQ243101">
    <property type="protein sequence ID" value="KNC76452.1"/>
    <property type="molecule type" value="Genomic_DNA"/>
</dbReference>
<evidence type="ECO:0000256" key="4">
    <source>
        <dbReference type="ARBA" id="ARBA00022840"/>
    </source>
</evidence>
<evidence type="ECO:0000256" key="1">
    <source>
        <dbReference type="ARBA" id="ARBA00022679"/>
    </source>
</evidence>
<feature type="binding site" evidence="5">
    <location>
        <position position="96"/>
    </location>
    <ligand>
        <name>ATP</name>
        <dbReference type="ChEBI" id="CHEBI:30616"/>
    </ligand>
</feature>
<keyword evidence="8" id="KW-1185">Reference proteome</keyword>
<evidence type="ECO:0000256" key="2">
    <source>
        <dbReference type="ARBA" id="ARBA00022741"/>
    </source>
</evidence>
<organism evidence="7 8">
    <name type="scientific">Sphaeroforma arctica JP610</name>
    <dbReference type="NCBI Taxonomy" id="667725"/>
    <lineage>
        <taxon>Eukaryota</taxon>
        <taxon>Ichthyosporea</taxon>
        <taxon>Ichthyophonida</taxon>
        <taxon>Sphaeroforma</taxon>
    </lineage>
</organism>
<dbReference type="Proteomes" id="UP000054560">
    <property type="component" value="Unassembled WGS sequence"/>
</dbReference>
<dbReference type="InterPro" id="IPR017441">
    <property type="entry name" value="Protein_kinase_ATP_BS"/>
</dbReference>
<gene>
    <name evidence="7" type="ORF">SARC_11046</name>
</gene>
<proteinExistence type="predicted"/>
<keyword evidence="2 5" id="KW-0547">Nucleotide-binding</keyword>
<protein>
    <recommendedName>
        <fullName evidence="6">Protein kinase domain-containing protein</fullName>
    </recommendedName>
</protein>
<dbReference type="InterPro" id="IPR011009">
    <property type="entry name" value="Kinase-like_dom_sf"/>
</dbReference>
<keyword evidence="4 5" id="KW-0067">ATP-binding</keyword>
<evidence type="ECO:0000313" key="8">
    <source>
        <dbReference type="Proteomes" id="UP000054560"/>
    </source>
</evidence>
<dbReference type="STRING" id="667725.A0A0L0FI35"/>
<dbReference type="SUPFAM" id="SSF56112">
    <property type="entry name" value="Protein kinase-like (PK-like)"/>
    <property type="match status" value="1"/>
</dbReference>
<dbReference type="GeneID" id="25911550"/>
<dbReference type="PROSITE" id="PS00107">
    <property type="entry name" value="PROTEIN_KINASE_ATP"/>
    <property type="match status" value="1"/>
</dbReference>